<dbReference type="PANTHER" id="PTHR21026:SF2">
    <property type="entry name" value="LARGE RIBOSOMAL SUBUNIT PROTEIN BL32M"/>
    <property type="match status" value="1"/>
</dbReference>
<evidence type="ECO:0000256" key="7">
    <source>
        <dbReference type="ARBA" id="ARBA00039935"/>
    </source>
</evidence>
<dbReference type="Proteomes" id="UP001218218">
    <property type="component" value="Unassembled WGS sequence"/>
</dbReference>
<comment type="caution">
    <text evidence="8">The sequence shown here is derived from an EMBL/GenBank/DDBJ whole genome shotgun (WGS) entry which is preliminary data.</text>
</comment>
<comment type="similarity">
    <text evidence="2">Belongs to the bacterial ribosomal protein bL32 family.</text>
</comment>
<name>A0AAD7ALB3_9AGAR</name>
<dbReference type="GO" id="GO:0003735">
    <property type="term" value="F:structural constituent of ribosome"/>
    <property type="evidence" value="ECO:0007669"/>
    <property type="project" value="InterPro"/>
</dbReference>
<evidence type="ECO:0000256" key="1">
    <source>
        <dbReference type="ARBA" id="ARBA00004173"/>
    </source>
</evidence>
<dbReference type="Pfam" id="PF01783">
    <property type="entry name" value="Ribosomal_L32p"/>
    <property type="match status" value="1"/>
</dbReference>
<sequence>MAALAVALPLFSRPQLTRPLLARPLFSSLFAFSTPFAFAAVSASRAWSLSFPSLQSLLELFPPFVLAVPKSKVSHSRKSMREANKGLKDKHNIVNCPGCGAPKLAHHLCNQCYSFLSRMWKQSKQNTNPP</sequence>
<evidence type="ECO:0000313" key="9">
    <source>
        <dbReference type="Proteomes" id="UP001218218"/>
    </source>
</evidence>
<dbReference type="InterPro" id="IPR002677">
    <property type="entry name" value="Ribosomal_bL32"/>
</dbReference>
<keyword evidence="9" id="KW-1185">Reference proteome</keyword>
<evidence type="ECO:0000256" key="6">
    <source>
        <dbReference type="ARBA" id="ARBA00023274"/>
    </source>
</evidence>
<dbReference type="AlphaFoldDB" id="A0AAD7ALB3"/>
<dbReference type="NCBIfam" id="TIGR01031">
    <property type="entry name" value="rpmF_bact"/>
    <property type="match status" value="1"/>
</dbReference>
<comment type="subcellular location">
    <subcellularLocation>
        <location evidence="1">Mitochondrion</location>
    </subcellularLocation>
</comment>
<dbReference type="SUPFAM" id="SSF57829">
    <property type="entry name" value="Zn-binding ribosomal proteins"/>
    <property type="match status" value="1"/>
</dbReference>
<organism evidence="8 9">
    <name type="scientific">Mycena albidolilacea</name>
    <dbReference type="NCBI Taxonomy" id="1033008"/>
    <lineage>
        <taxon>Eukaryota</taxon>
        <taxon>Fungi</taxon>
        <taxon>Dikarya</taxon>
        <taxon>Basidiomycota</taxon>
        <taxon>Agaricomycotina</taxon>
        <taxon>Agaricomycetes</taxon>
        <taxon>Agaricomycetidae</taxon>
        <taxon>Agaricales</taxon>
        <taxon>Marasmiineae</taxon>
        <taxon>Mycenaceae</taxon>
        <taxon>Mycena</taxon>
    </lineage>
</organism>
<evidence type="ECO:0000256" key="4">
    <source>
        <dbReference type="ARBA" id="ARBA00022980"/>
    </source>
</evidence>
<keyword evidence="3" id="KW-0809">Transit peptide</keyword>
<accession>A0AAD7ALB3</accession>
<keyword evidence="4" id="KW-0689">Ribosomal protein</keyword>
<evidence type="ECO:0000313" key="8">
    <source>
        <dbReference type="EMBL" id="KAJ7361708.1"/>
    </source>
</evidence>
<protein>
    <recommendedName>
        <fullName evidence="7">Large ribosomal subunit protein bL32m</fullName>
    </recommendedName>
</protein>
<evidence type="ECO:0000256" key="3">
    <source>
        <dbReference type="ARBA" id="ARBA00022946"/>
    </source>
</evidence>
<evidence type="ECO:0000256" key="5">
    <source>
        <dbReference type="ARBA" id="ARBA00023128"/>
    </source>
</evidence>
<dbReference type="InterPro" id="IPR051991">
    <property type="entry name" value="Mitoribosomal_protein_bL32"/>
</dbReference>
<gene>
    <name evidence="8" type="ORF">DFH08DRAFT_768830</name>
</gene>
<dbReference type="GO" id="GO:0006412">
    <property type="term" value="P:translation"/>
    <property type="evidence" value="ECO:0007669"/>
    <property type="project" value="InterPro"/>
</dbReference>
<keyword evidence="5" id="KW-0496">Mitochondrion</keyword>
<dbReference type="InterPro" id="IPR011332">
    <property type="entry name" value="Ribosomal_zn-bd"/>
</dbReference>
<reference evidence="8" key="1">
    <citation type="submission" date="2023-03" db="EMBL/GenBank/DDBJ databases">
        <title>Massive genome expansion in bonnet fungi (Mycena s.s.) driven by repeated elements and novel gene families across ecological guilds.</title>
        <authorList>
            <consortium name="Lawrence Berkeley National Laboratory"/>
            <person name="Harder C.B."/>
            <person name="Miyauchi S."/>
            <person name="Viragh M."/>
            <person name="Kuo A."/>
            <person name="Thoen E."/>
            <person name="Andreopoulos B."/>
            <person name="Lu D."/>
            <person name="Skrede I."/>
            <person name="Drula E."/>
            <person name="Henrissat B."/>
            <person name="Morin E."/>
            <person name="Kohler A."/>
            <person name="Barry K."/>
            <person name="LaButti K."/>
            <person name="Morin E."/>
            <person name="Salamov A."/>
            <person name="Lipzen A."/>
            <person name="Mereny Z."/>
            <person name="Hegedus B."/>
            <person name="Baldrian P."/>
            <person name="Stursova M."/>
            <person name="Weitz H."/>
            <person name="Taylor A."/>
            <person name="Grigoriev I.V."/>
            <person name="Nagy L.G."/>
            <person name="Martin F."/>
            <person name="Kauserud H."/>
        </authorList>
    </citation>
    <scope>NUCLEOTIDE SEQUENCE</scope>
    <source>
        <strain evidence="8">CBHHK002</strain>
    </source>
</reference>
<dbReference type="PANTHER" id="PTHR21026">
    <property type="entry name" value="39S RIBOSOMAL PROTEIN L32, MITOCHONDRIAL"/>
    <property type="match status" value="1"/>
</dbReference>
<evidence type="ECO:0000256" key="2">
    <source>
        <dbReference type="ARBA" id="ARBA00008560"/>
    </source>
</evidence>
<dbReference type="GO" id="GO:0005762">
    <property type="term" value="C:mitochondrial large ribosomal subunit"/>
    <property type="evidence" value="ECO:0007669"/>
    <property type="project" value="TreeGrafter"/>
</dbReference>
<proteinExistence type="inferred from homology"/>
<keyword evidence="6" id="KW-0687">Ribonucleoprotein</keyword>
<dbReference type="EMBL" id="JARIHO010000005">
    <property type="protein sequence ID" value="KAJ7361708.1"/>
    <property type="molecule type" value="Genomic_DNA"/>
</dbReference>